<dbReference type="Gene3D" id="1.10.530.40">
    <property type="match status" value="1"/>
</dbReference>
<dbReference type="PANTHER" id="PTHR38107:SF3">
    <property type="entry name" value="LYSOZYME RRRD-RELATED"/>
    <property type="match status" value="1"/>
</dbReference>
<gene>
    <name evidence="4" type="ORF">DEA8626_03426</name>
</gene>
<keyword evidence="1 3" id="KW-0929">Antimicrobial</keyword>
<evidence type="ECO:0000256" key="2">
    <source>
        <dbReference type="ARBA" id="ARBA00022638"/>
    </source>
</evidence>
<proteinExistence type="inferred from homology"/>
<organism evidence="4 5">
    <name type="scientific">Albidovulum aquaemixtae</name>
    <dbReference type="NCBI Taxonomy" id="1542388"/>
    <lineage>
        <taxon>Bacteria</taxon>
        <taxon>Pseudomonadati</taxon>
        <taxon>Pseudomonadota</taxon>
        <taxon>Alphaproteobacteria</taxon>
        <taxon>Rhodobacterales</taxon>
        <taxon>Paracoccaceae</taxon>
        <taxon>Albidovulum</taxon>
    </lineage>
</organism>
<dbReference type="InterPro" id="IPR002196">
    <property type="entry name" value="Glyco_hydro_24"/>
</dbReference>
<dbReference type="EMBL" id="OMOQ01000003">
    <property type="protein sequence ID" value="SPH24375.1"/>
    <property type="molecule type" value="Genomic_DNA"/>
</dbReference>
<dbReference type="Pfam" id="PF00959">
    <property type="entry name" value="Phage_lysozyme"/>
    <property type="match status" value="1"/>
</dbReference>
<dbReference type="EC" id="3.2.1.17" evidence="3"/>
<dbReference type="GO" id="GO:0042742">
    <property type="term" value="P:defense response to bacterium"/>
    <property type="evidence" value="ECO:0007669"/>
    <property type="project" value="UniProtKB-KW"/>
</dbReference>
<evidence type="ECO:0000256" key="1">
    <source>
        <dbReference type="ARBA" id="ARBA00022529"/>
    </source>
</evidence>
<name>A0A2R8BLU0_9RHOB</name>
<dbReference type="GO" id="GO:0003796">
    <property type="term" value="F:lysozyme activity"/>
    <property type="evidence" value="ECO:0007669"/>
    <property type="project" value="UniProtKB-EC"/>
</dbReference>
<sequence>MSWKITPNIAAELIAHEGIVREAYKDSVGVWTWSVGVTSASGHKVWPRYVDNPQTLKRCFEVFEWLVRNKYLPPVKRAFAGHILSEAQLGAALSFHYNTGGIERASWVKKWKEGDVAGARQAIMNWSRPPEIIPRRRKEQALFFNGVWSNDGFGTEYGVRKPAYTPDWSSARRVQIKETLDELFGP</sequence>
<evidence type="ECO:0000313" key="4">
    <source>
        <dbReference type="EMBL" id="SPH24375.1"/>
    </source>
</evidence>
<dbReference type="Proteomes" id="UP000244924">
    <property type="component" value="Unassembled WGS sequence"/>
</dbReference>
<dbReference type="SUPFAM" id="SSF53955">
    <property type="entry name" value="Lysozyme-like"/>
    <property type="match status" value="1"/>
</dbReference>
<dbReference type="AlphaFoldDB" id="A0A2R8BLU0"/>
<keyword evidence="2 3" id="KW-0081">Bacteriolytic enzyme</keyword>
<dbReference type="PANTHER" id="PTHR38107">
    <property type="match status" value="1"/>
</dbReference>
<keyword evidence="3" id="KW-0378">Hydrolase</keyword>
<dbReference type="GO" id="GO:0009253">
    <property type="term" value="P:peptidoglycan catabolic process"/>
    <property type="evidence" value="ECO:0007669"/>
    <property type="project" value="InterPro"/>
</dbReference>
<keyword evidence="5" id="KW-1185">Reference proteome</keyword>
<dbReference type="InterPro" id="IPR023346">
    <property type="entry name" value="Lysozyme-like_dom_sf"/>
</dbReference>
<comment type="similarity">
    <text evidence="3">Belongs to the glycosyl hydrolase 24 family.</text>
</comment>
<dbReference type="InterPro" id="IPR023347">
    <property type="entry name" value="Lysozyme_dom_sf"/>
</dbReference>
<reference evidence="4 5" key="1">
    <citation type="submission" date="2018-03" db="EMBL/GenBank/DDBJ databases">
        <authorList>
            <person name="Keele B.F."/>
        </authorList>
    </citation>
    <scope>NUCLEOTIDE SEQUENCE [LARGE SCALE GENOMIC DNA]</scope>
    <source>
        <strain evidence="4 5">CECT 8626</strain>
    </source>
</reference>
<comment type="catalytic activity">
    <reaction evidence="3">
        <text>Hydrolysis of (1-&gt;4)-beta-linkages between N-acetylmuramic acid and N-acetyl-D-glucosamine residues in a peptidoglycan and between N-acetyl-D-glucosamine residues in chitodextrins.</text>
        <dbReference type="EC" id="3.2.1.17"/>
    </reaction>
</comment>
<protein>
    <recommendedName>
        <fullName evidence="3">Lysozyme</fullName>
        <ecNumber evidence="3">3.2.1.17</ecNumber>
    </recommendedName>
</protein>
<dbReference type="GO" id="GO:0031640">
    <property type="term" value="P:killing of cells of another organism"/>
    <property type="evidence" value="ECO:0007669"/>
    <property type="project" value="UniProtKB-KW"/>
</dbReference>
<keyword evidence="3" id="KW-0326">Glycosidase</keyword>
<dbReference type="OrthoDB" id="5327667at2"/>
<evidence type="ECO:0000313" key="5">
    <source>
        <dbReference type="Proteomes" id="UP000244924"/>
    </source>
</evidence>
<accession>A0A2R8BLU0</accession>
<dbReference type="GO" id="GO:0016998">
    <property type="term" value="P:cell wall macromolecule catabolic process"/>
    <property type="evidence" value="ECO:0007669"/>
    <property type="project" value="InterPro"/>
</dbReference>
<evidence type="ECO:0000256" key="3">
    <source>
        <dbReference type="RuleBase" id="RU003788"/>
    </source>
</evidence>
<dbReference type="RefSeq" id="WP_146188895.1">
    <property type="nucleotide sequence ID" value="NZ_OMOQ01000003.1"/>
</dbReference>
<dbReference type="InterPro" id="IPR051018">
    <property type="entry name" value="Bacteriophage_GH24"/>
</dbReference>